<dbReference type="OrthoDB" id="5828847at2"/>
<comment type="caution">
    <text evidence="1">The sequence shown here is derived from an EMBL/GenBank/DDBJ whole genome shotgun (WGS) entry which is preliminary data.</text>
</comment>
<proteinExistence type="predicted"/>
<sequence length="77" mass="8850">MDRSAHTMNTLFEQLGLPSDNSSIDQFIRTHTLFTQSVKLDEATFWNDSQAGFIKECLDSDSDWSEIVDELNIRLHS</sequence>
<dbReference type="Proteomes" id="UP000267535">
    <property type="component" value="Unassembled WGS sequence"/>
</dbReference>
<organism evidence="1 2">
    <name type="scientific">Amphritea balenae</name>
    <dbReference type="NCBI Taxonomy" id="452629"/>
    <lineage>
        <taxon>Bacteria</taxon>
        <taxon>Pseudomonadati</taxon>
        <taxon>Pseudomonadota</taxon>
        <taxon>Gammaproteobacteria</taxon>
        <taxon>Oceanospirillales</taxon>
        <taxon>Oceanospirillaceae</taxon>
        <taxon>Amphritea</taxon>
    </lineage>
</organism>
<evidence type="ECO:0000313" key="2">
    <source>
        <dbReference type="Proteomes" id="UP000267535"/>
    </source>
</evidence>
<accession>A0A3P1SSG6</accession>
<dbReference type="RefSeq" id="WP_124925541.1">
    <property type="nucleotide sequence ID" value="NZ_BMOH01000005.1"/>
</dbReference>
<evidence type="ECO:0000313" key="1">
    <source>
        <dbReference type="EMBL" id="RRD00071.1"/>
    </source>
</evidence>
<dbReference type="AlphaFoldDB" id="A0A3P1SSG6"/>
<dbReference type="EMBL" id="RQXV01000003">
    <property type="protein sequence ID" value="RRD00071.1"/>
    <property type="molecule type" value="Genomic_DNA"/>
</dbReference>
<dbReference type="InterPro" id="IPR021250">
    <property type="entry name" value="DUF2789"/>
</dbReference>
<keyword evidence="2" id="KW-1185">Reference proteome</keyword>
<reference evidence="1 2" key="1">
    <citation type="submission" date="2018-11" db="EMBL/GenBank/DDBJ databases">
        <title>The draft genome sequence of Amphritea balenae JAMM 1525T.</title>
        <authorList>
            <person name="Fang Z."/>
            <person name="Zhang Y."/>
            <person name="Han X."/>
        </authorList>
    </citation>
    <scope>NUCLEOTIDE SEQUENCE [LARGE SCALE GENOMIC DNA]</scope>
    <source>
        <strain evidence="1 2">JAMM 1525</strain>
    </source>
</reference>
<gene>
    <name evidence="1" type="ORF">EHS89_07630</name>
</gene>
<name>A0A3P1SSG6_9GAMM</name>
<protein>
    <submittedName>
        <fullName evidence="1">DUF2789 domain-containing protein</fullName>
    </submittedName>
</protein>
<dbReference type="Gene3D" id="1.10.10.1130">
    <property type="entry name" value="Uncharacterised protein PF10982, DUF2789"/>
    <property type="match status" value="1"/>
</dbReference>
<dbReference type="Pfam" id="PF10982">
    <property type="entry name" value="DUF2789"/>
    <property type="match status" value="1"/>
</dbReference>
<dbReference type="InterPro" id="IPR038086">
    <property type="entry name" value="DUF2789_sf"/>
</dbReference>